<feature type="region of interest" description="Disordered" evidence="1">
    <location>
        <begin position="301"/>
        <end position="418"/>
    </location>
</feature>
<comment type="caution">
    <text evidence="2">The sequence shown here is derived from an EMBL/GenBank/DDBJ whole genome shotgun (WGS) entry which is preliminary data.</text>
</comment>
<dbReference type="Pfam" id="PF06521">
    <property type="entry name" value="PAR1"/>
    <property type="match status" value="1"/>
</dbReference>
<organism evidence="2 3">
    <name type="scientific">Solanum tuberosum</name>
    <name type="common">Potato</name>
    <dbReference type="NCBI Taxonomy" id="4113"/>
    <lineage>
        <taxon>Eukaryota</taxon>
        <taxon>Viridiplantae</taxon>
        <taxon>Streptophyta</taxon>
        <taxon>Embryophyta</taxon>
        <taxon>Tracheophyta</taxon>
        <taxon>Spermatophyta</taxon>
        <taxon>Magnoliopsida</taxon>
        <taxon>eudicotyledons</taxon>
        <taxon>Gunneridae</taxon>
        <taxon>Pentapetalae</taxon>
        <taxon>asterids</taxon>
        <taxon>lamiids</taxon>
        <taxon>Solanales</taxon>
        <taxon>Solanaceae</taxon>
        <taxon>Solanoideae</taxon>
        <taxon>Solaneae</taxon>
        <taxon>Solanum</taxon>
    </lineage>
</organism>
<feature type="region of interest" description="Disordered" evidence="1">
    <location>
        <begin position="1"/>
        <end position="136"/>
    </location>
</feature>
<sequence length="418" mass="44632">MAASSSSSLSESSSSSGHRDRKRPRRNRKDKDKDSLKIRKKSRSRTKRRRSRHSSSDSYSSSSSSEDYSSSDSEREAVSSSKRHIHKDRGTKKKDKEKGKSHRQKRHKNKIKEKQQVESSGPVQLSKFLGRDKDDGVRRSAVSGKKILLKLDKTKEDKEAETSSCSSIRCFYISAATSVGSELICEELPVEMCALSVASDGKRCVLESRPSEEGNIEVECQTSEAFASNKMLQEYIETDECVGACGVDRQSLGLSSDALVDSKFIAKLCSHQCYNNCPNIIDLYSTVASAEGLSLRKMCASQKTRPRRGMSQSASLSSGAAAPVVSSGTTDANPPVGSDPVTGADPPASNDPVTDAAAPTGNDPVTDAAAPTGNDPVTDADPPASNDPVTDAASPSGNDPVTDTVSPAGNDPVSPSQY</sequence>
<dbReference type="PANTHER" id="PTHR33649:SF9">
    <property type="match status" value="1"/>
</dbReference>
<feature type="compositionally biased region" description="Low complexity" evidence="1">
    <location>
        <begin position="56"/>
        <end position="71"/>
    </location>
</feature>
<proteinExistence type="predicted"/>
<evidence type="ECO:0000313" key="3">
    <source>
        <dbReference type="Proteomes" id="UP000826656"/>
    </source>
</evidence>
<feature type="compositionally biased region" description="Basic residues" evidence="1">
    <location>
        <begin position="19"/>
        <end position="28"/>
    </location>
</feature>
<dbReference type="PANTHER" id="PTHR33649">
    <property type="entry name" value="PAR1 PROTEIN"/>
    <property type="match status" value="1"/>
</dbReference>
<feature type="compositionally biased region" description="Polar residues" evidence="1">
    <location>
        <begin position="393"/>
        <end position="418"/>
    </location>
</feature>
<feature type="compositionally biased region" description="Basic residues" evidence="1">
    <location>
        <begin position="38"/>
        <end position="53"/>
    </location>
</feature>
<keyword evidence="3" id="KW-1185">Reference proteome</keyword>
<feature type="compositionally biased region" description="Low complexity" evidence="1">
    <location>
        <begin position="1"/>
        <end position="16"/>
    </location>
</feature>
<protein>
    <submittedName>
        <fullName evidence="2">Uncharacterized protein</fullName>
    </submittedName>
</protein>
<name>A0ABQ7WUZ4_SOLTU</name>
<dbReference type="EMBL" id="JAIVGD010000001">
    <property type="protein sequence ID" value="KAH0784570.1"/>
    <property type="molecule type" value="Genomic_DNA"/>
</dbReference>
<evidence type="ECO:0000256" key="1">
    <source>
        <dbReference type="SAM" id="MobiDB-lite"/>
    </source>
</evidence>
<reference evidence="2 3" key="1">
    <citation type="journal article" date="2021" name="bioRxiv">
        <title>Chromosome-scale and haplotype-resolved genome assembly of a tetraploid potato cultivar.</title>
        <authorList>
            <person name="Sun H."/>
            <person name="Jiao W.-B."/>
            <person name="Krause K."/>
            <person name="Campoy J.A."/>
            <person name="Goel M."/>
            <person name="Folz-Donahue K."/>
            <person name="Kukat C."/>
            <person name="Huettel B."/>
            <person name="Schneeberger K."/>
        </authorList>
    </citation>
    <scope>NUCLEOTIDE SEQUENCE [LARGE SCALE GENOMIC DNA]</scope>
    <source>
        <strain evidence="2">SolTubOtavaFocal</strain>
        <tissue evidence="2">Leaves</tissue>
    </source>
</reference>
<feature type="compositionally biased region" description="Low complexity" evidence="1">
    <location>
        <begin position="311"/>
        <end position="328"/>
    </location>
</feature>
<accession>A0ABQ7WUZ4</accession>
<dbReference type="InterPro" id="IPR009489">
    <property type="entry name" value="PAR1"/>
</dbReference>
<feature type="compositionally biased region" description="Basic residues" evidence="1">
    <location>
        <begin position="81"/>
        <end position="111"/>
    </location>
</feature>
<gene>
    <name evidence="2" type="ORF">KY290_004168</name>
</gene>
<dbReference type="Proteomes" id="UP000826656">
    <property type="component" value="Unassembled WGS sequence"/>
</dbReference>
<evidence type="ECO:0000313" key="2">
    <source>
        <dbReference type="EMBL" id="KAH0784570.1"/>
    </source>
</evidence>